<evidence type="ECO:0000313" key="3">
    <source>
        <dbReference type="EMBL" id="GJT99758.1"/>
    </source>
</evidence>
<evidence type="ECO:0000256" key="1">
    <source>
        <dbReference type="SAM" id="Coils"/>
    </source>
</evidence>
<organism evidence="3 4">
    <name type="scientific">Tanacetum coccineum</name>
    <dbReference type="NCBI Taxonomy" id="301880"/>
    <lineage>
        <taxon>Eukaryota</taxon>
        <taxon>Viridiplantae</taxon>
        <taxon>Streptophyta</taxon>
        <taxon>Embryophyta</taxon>
        <taxon>Tracheophyta</taxon>
        <taxon>Spermatophyta</taxon>
        <taxon>Magnoliopsida</taxon>
        <taxon>eudicotyledons</taxon>
        <taxon>Gunneridae</taxon>
        <taxon>Pentapetalae</taxon>
        <taxon>asterids</taxon>
        <taxon>campanulids</taxon>
        <taxon>Asterales</taxon>
        <taxon>Asteraceae</taxon>
        <taxon>Asteroideae</taxon>
        <taxon>Anthemideae</taxon>
        <taxon>Anthemidinae</taxon>
        <taxon>Tanacetum</taxon>
    </lineage>
</organism>
<accession>A0ABQ5IKD2</accession>
<feature type="coiled-coil region" evidence="1">
    <location>
        <begin position="233"/>
        <end position="260"/>
    </location>
</feature>
<feature type="coiled-coil region" evidence="1">
    <location>
        <begin position="360"/>
        <end position="451"/>
    </location>
</feature>
<keyword evidence="4" id="KW-1185">Reference proteome</keyword>
<sequence>MLLMQAQENRVDLDEEQLLFLTGGQTHTFDDEVDEGPVQDMAQNEDNIFQVYQCDAFDSDVDEAPTAQTMFMANLSSADPVYDEAGLSYDSDTLSEDNKDQVVHNDVSSVPNDVVMIITNNIYEHDAPCVTSNNTVNVSLTAELARYKELVEVKDKLYKQDQSLQTVNMLCKPKSFYDEVNWVAIGYKNLFYLSKAKQVQPALYNGHEIVKTNHACALVHDSEDTLEIPKTTRKQMIEKMKDLECVKKKAKALKEKAKSTKPTTAMTVYPPNTPPKLFPKVLPTKRERGFEQTKTCYLTEVIPFFKTIKEHFEGIQPALVNEIKEMKEVFDQMEVEVDQHALIRNYVLTVSIFSDMRDAYTAALKHIAELEAENSNLIQKIQKDDQDEMIKHFSKLEAEHLNLQLKYQHLKERFGNKKSVTSSDAPAFESNKDLNEKVNTLQDLNEHFRVENEKVKQHYKELYDSIKLTRAKTIENTTSLLTKIETLKAQIKGKMKCVTMADPVKPKVFAPGMYAIDVEPIPPCNRNNKEVHLEYLKHLKESVGTLREIVKEAMELLKYVTGTYPKDINKRDRKIATASLNRKKQVTFVELGVKYTTAASGSKPRRNTKKDRTLPAKSDKKKVIQIVLWYLNSGCSKHMTGDRSWLRNFMKKFIGIVRFGNDHFCAIMGYGDYMIGDSVISRVYYVEGLGHNLFSVVQFCNSDLEVAFRKHSCYVRDVNGVDLIKGSHGTNLYTISVEDI</sequence>
<proteinExistence type="predicted"/>
<keyword evidence="1" id="KW-0175">Coiled coil</keyword>
<dbReference type="EMBL" id="BQNB010020801">
    <property type="protein sequence ID" value="GJT99758.1"/>
    <property type="molecule type" value="Genomic_DNA"/>
</dbReference>
<reference evidence="3" key="1">
    <citation type="journal article" date="2022" name="Int. J. Mol. Sci.">
        <title>Draft Genome of Tanacetum Coccineum: Genomic Comparison of Closely Related Tanacetum-Family Plants.</title>
        <authorList>
            <person name="Yamashiro T."/>
            <person name="Shiraishi A."/>
            <person name="Nakayama K."/>
            <person name="Satake H."/>
        </authorList>
    </citation>
    <scope>NUCLEOTIDE SEQUENCE</scope>
</reference>
<dbReference type="Pfam" id="PF22936">
    <property type="entry name" value="Pol_BBD"/>
    <property type="match status" value="1"/>
</dbReference>
<protein>
    <recommendedName>
        <fullName evidence="2">Retrovirus-related Pol polyprotein from transposon TNT 1-94-like beta-barrel domain-containing protein</fullName>
    </recommendedName>
</protein>
<gene>
    <name evidence="3" type="ORF">Tco_1110097</name>
</gene>
<name>A0ABQ5IKD2_9ASTR</name>
<reference evidence="3" key="2">
    <citation type="submission" date="2022-01" db="EMBL/GenBank/DDBJ databases">
        <authorList>
            <person name="Yamashiro T."/>
            <person name="Shiraishi A."/>
            <person name="Satake H."/>
            <person name="Nakayama K."/>
        </authorList>
    </citation>
    <scope>NUCLEOTIDE SEQUENCE</scope>
</reference>
<evidence type="ECO:0000313" key="4">
    <source>
        <dbReference type="Proteomes" id="UP001151760"/>
    </source>
</evidence>
<feature type="domain" description="Retrovirus-related Pol polyprotein from transposon TNT 1-94-like beta-barrel" evidence="2">
    <location>
        <begin position="629"/>
        <end position="701"/>
    </location>
</feature>
<dbReference type="Proteomes" id="UP001151760">
    <property type="component" value="Unassembled WGS sequence"/>
</dbReference>
<comment type="caution">
    <text evidence="3">The sequence shown here is derived from an EMBL/GenBank/DDBJ whole genome shotgun (WGS) entry which is preliminary data.</text>
</comment>
<dbReference type="InterPro" id="IPR054722">
    <property type="entry name" value="PolX-like_BBD"/>
</dbReference>
<evidence type="ECO:0000259" key="2">
    <source>
        <dbReference type="Pfam" id="PF22936"/>
    </source>
</evidence>